<proteinExistence type="inferred from homology"/>
<evidence type="ECO:0000313" key="18">
    <source>
        <dbReference type="RefSeq" id="XP_012944798.1"/>
    </source>
</evidence>
<evidence type="ECO:0000256" key="3">
    <source>
        <dbReference type="ARBA" id="ARBA00022777"/>
    </source>
</evidence>
<feature type="domain" description="C2 PI3K-type" evidence="15">
    <location>
        <begin position="917"/>
        <end position="1090"/>
    </location>
</feature>
<comment type="similarity">
    <text evidence="8">Belongs to the PI3/PI4-kinase family.</text>
</comment>
<evidence type="ECO:0000256" key="9">
    <source>
        <dbReference type="SAM" id="MobiDB-lite"/>
    </source>
</evidence>
<dbReference type="PROSITE" id="PS51545">
    <property type="entry name" value="PIK_HELICAL"/>
    <property type="match status" value="1"/>
</dbReference>
<dbReference type="SMART" id="SM00239">
    <property type="entry name" value="C2"/>
    <property type="match status" value="1"/>
</dbReference>
<dbReference type="Pfam" id="PF00792">
    <property type="entry name" value="PI3K_C2"/>
    <property type="match status" value="1"/>
</dbReference>
<evidence type="ECO:0000259" key="10">
    <source>
        <dbReference type="PROSITE" id="PS50004"/>
    </source>
</evidence>
<dbReference type="PROSITE" id="PS51546">
    <property type="entry name" value="PI3K_RBD"/>
    <property type="match status" value="1"/>
</dbReference>
<evidence type="ECO:0000259" key="14">
    <source>
        <dbReference type="PROSITE" id="PS51546"/>
    </source>
</evidence>
<dbReference type="CDD" id="cd08381">
    <property type="entry name" value="C2B_PI3K_class_II"/>
    <property type="match status" value="1"/>
</dbReference>
<dbReference type="Gene3D" id="1.25.40.70">
    <property type="entry name" value="Phosphatidylinositol 3-kinase, accessory domain (PIK)"/>
    <property type="match status" value="1"/>
</dbReference>
<dbReference type="SUPFAM" id="SSF56112">
    <property type="entry name" value="Protein kinase-like (PK-like)"/>
    <property type="match status" value="1"/>
</dbReference>
<dbReference type="RefSeq" id="XP_005110760.2">
    <property type="nucleotide sequence ID" value="XM_005110703.3"/>
</dbReference>
<feature type="compositionally biased region" description="Polar residues" evidence="9">
    <location>
        <begin position="75"/>
        <end position="84"/>
    </location>
</feature>
<dbReference type="InterPro" id="IPR001683">
    <property type="entry name" value="PX_dom"/>
</dbReference>
<dbReference type="PROSITE" id="PS50195">
    <property type="entry name" value="PX"/>
    <property type="match status" value="1"/>
</dbReference>
<evidence type="ECO:0000256" key="7">
    <source>
        <dbReference type="ARBA" id="ARBA00029297"/>
    </source>
</evidence>
<evidence type="ECO:0000256" key="1">
    <source>
        <dbReference type="ARBA" id="ARBA00022679"/>
    </source>
</evidence>
<feature type="domain" description="PX" evidence="11">
    <location>
        <begin position="1652"/>
        <end position="1768"/>
    </location>
</feature>
<dbReference type="PANTHER" id="PTHR10048:SF14">
    <property type="entry name" value="LD28067P"/>
    <property type="match status" value="1"/>
</dbReference>
<keyword evidence="1" id="KW-0808">Transferase</keyword>
<feature type="domain" description="PI3K-RBD" evidence="14">
    <location>
        <begin position="646"/>
        <end position="734"/>
    </location>
</feature>
<feature type="region of interest" description="Disordered" evidence="9">
    <location>
        <begin position="1"/>
        <end position="84"/>
    </location>
</feature>
<feature type="domain" description="C2" evidence="10">
    <location>
        <begin position="1797"/>
        <end position="1914"/>
    </location>
</feature>
<dbReference type="SMART" id="SM00144">
    <property type="entry name" value="PI3K_rbd"/>
    <property type="match status" value="1"/>
</dbReference>
<dbReference type="SMART" id="SM00145">
    <property type="entry name" value="PI3Ka"/>
    <property type="match status" value="1"/>
</dbReference>
<evidence type="ECO:0000256" key="5">
    <source>
        <dbReference type="ARBA" id="ARBA00023098"/>
    </source>
</evidence>
<dbReference type="InterPro" id="IPR029071">
    <property type="entry name" value="Ubiquitin-like_domsf"/>
</dbReference>
<evidence type="ECO:0000256" key="8">
    <source>
        <dbReference type="PROSITE-ProRule" id="PRU00880"/>
    </source>
</evidence>
<evidence type="ECO:0000259" key="15">
    <source>
        <dbReference type="PROSITE" id="PS51547"/>
    </source>
</evidence>
<dbReference type="InterPro" id="IPR036871">
    <property type="entry name" value="PX_dom_sf"/>
</dbReference>
<dbReference type="InterPro" id="IPR036940">
    <property type="entry name" value="PI3/4_kinase_cat_sf"/>
</dbReference>
<dbReference type="SMART" id="SM00146">
    <property type="entry name" value="PI3Kc"/>
    <property type="match status" value="1"/>
</dbReference>
<dbReference type="InterPro" id="IPR000403">
    <property type="entry name" value="PI3/4_kinase_cat_dom"/>
</dbReference>
<dbReference type="InterPro" id="IPR016024">
    <property type="entry name" value="ARM-type_fold"/>
</dbReference>
<accession>A0ABM1ABZ1</accession>
<dbReference type="Gene3D" id="2.60.40.150">
    <property type="entry name" value="C2 domain"/>
    <property type="match status" value="2"/>
</dbReference>
<reference evidence="17 18" key="1">
    <citation type="submission" date="2025-05" db="UniProtKB">
        <authorList>
            <consortium name="RefSeq"/>
        </authorList>
    </citation>
    <scope>IDENTIFICATION</scope>
</reference>
<dbReference type="PANTHER" id="PTHR10048">
    <property type="entry name" value="PHOSPHATIDYLINOSITOL KINASE"/>
    <property type="match status" value="1"/>
</dbReference>
<dbReference type="InterPro" id="IPR011009">
    <property type="entry name" value="Kinase-like_dom_sf"/>
</dbReference>
<dbReference type="RefSeq" id="XP_012944798.1">
    <property type="nucleotide sequence ID" value="XM_013089344.2"/>
</dbReference>
<dbReference type="InterPro" id="IPR001263">
    <property type="entry name" value="PI3K_accessory_dom"/>
</dbReference>
<feature type="domain" description="PI3K/PI4K catalytic" evidence="12">
    <location>
        <begin position="1338"/>
        <end position="1615"/>
    </location>
</feature>
<dbReference type="PROSITE" id="PS50004">
    <property type="entry name" value="C2"/>
    <property type="match status" value="1"/>
</dbReference>
<dbReference type="Gene3D" id="3.30.1010.10">
    <property type="entry name" value="Phosphatidylinositol 3-kinase Catalytic Subunit, Chain A, domain 4"/>
    <property type="match status" value="1"/>
</dbReference>
<dbReference type="SUPFAM" id="SSF49562">
    <property type="entry name" value="C2 domain (Calcium/lipid-binding domain, CaLB)"/>
    <property type="match status" value="2"/>
</dbReference>
<dbReference type="PROSITE" id="PS50290">
    <property type="entry name" value="PI3_4_KINASE_3"/>
    <property type="match status" value="1"/>
</dbReference>
<organism evidence="16 18">
    <name type="scientific">Aplysia californica</name>
    <name type="common">California sea hare</name>
    <dbReference type="NCBI Taxonomy" id="6500"/>
    <lineage>
        <taxon>Eukaryota</taxon>
        <taxon>Metazoa</taxon>
        <taxon>Spiralia</taxon>
        <taxon>Lophotrochozoa</taxon>
        <taxon>Mollusca</taxon>
        <taxon>Gastropoda</taxon>
        <taxon>Heterobranchia</taxon>
        <taxon>Euthyneura</taxon>
        <taxon>Tectipleura</taxon>
        <taxon>Aplysiida</taxon>
        <taxon>Aplysioidea</taxon>
        <taxon>Aplysiidae</taxon>
        <taxon>Aplysia</taxon>
    </lineage>
</organism>
<dbReference type="Pfam" id="PF00794">
    <property type="entry name" value="PI3K_rbd"/>
    <property type="match status" value="1"/>
</dbReference>
<feature type="region of interest" description="Disordered" evidence="9">
    <location>
        <begin position="572"/>
        <end position="591"/>
    </location>
</feature>
<dbReference type="Pfam" id="PF00454">
    <property type="entry name" value="PI3_PI4_kinase"/>
    <property type="match status" value="1"/>
</dbReference>
<dbReference type="Gene3D" id="3.30.1520.10">
    <property type="entry name" value="Phox-like domain"/>
    <property type="match status" value="1"/>
</dbReference>
<dbReference type="InterPro" id="IPR000341">
    <property type="entry name" value="PI3K_Ras-bd_dom"/>
</dbReference>
<keyword evidence="3" id="KW-0418">Kinase</keyword>
<gene>
    <name evidence="17 18" type="primary">LOC101855222</name>
</gene>
<dbReference type="CDD" id="cd04012">
    <property type="entry name" value="C2A_PI3K_class_II"/>
    <property type="match status" value="1"/>
</dbReference>
<dbReference type="Gene3D" id="3.10.20.90">
    <property type="entry name" value="Phosphatidylinositol 3-kinase Catalytic Subunit, Chain A, domain 1"/>
    <property type="match status" value="1"/>
</dbReference>
<evidence type="ECO:0000259" key="12">
    <source>
        <dbReference type="PROSITE" id="PS50290"/>
    </source>
</evidence>
<dbReference type="InterPro" id="IPR018936">
    <property type="entry name" value="PI3/4_kinase_CS"/>
</dbReference>
<dbReference type="PROSITE" id="PS00916">
    <property type="entry name" value="PI3_4_KINASE_2"/>
    <property type="match status" value="1"/>
</dbReference>
<evidence type="ECO:0000259" key="11">
    <source>
        <dbReference type="PROSITE" id="PS50195"/>
    </source>
</evidence>
<dbReference type="SUPFAM" id="SSF48371">
    <property type="entry name" value="ARM repeat"/>
    <property type="match status" value="1"/>
</dbReference>
<dbReference type="SMART" id="SM00312">
    <property type="entry name" value="PX"/>
    <property type="match status" value="1"/>
</dbReference>
<keyword evidence="4" id="KW-0067">ATP-binding</keyword>
<comment type="catalytic activity">
    <reaction evidence="7">
        <text>a 1,2-diacyl-sn-glycero-3-phospho-(1D-myo-inositol 4-phosphate) + ATP = a 1,2-diacyl-sn-glycero-3-phospho-(1D-myo-inositol-3,4-bisphosphate) + ADP + H(+)</text>
        <dbReference type="Rhea" id="RHEA:18373"/>
        <dbReference type="ChEBI" id="CHEBI:15378"/>
        <dbReference type="ChEBI" id="CHEBI:30616"/>
        <dbReference type="ChEBI" id="CHEBI:57658"/>
        <dbReference type="ChEBI" id="CHEBI:58178"/>
        <dbReference type="ChEBI" id="CHEBI:456216"/>
        <dbReference type="EC" id="2.7.1.154"/>
    </reaction>
    <physiologicalReaction direction="left-to-right" evidence="7">
        <dbReference type="Rhea" id="RHEA:18374"/>
    </physiologicalReaction>
</comment>
<feature type="compositionally biased region" description="Basic and acidic residues" evidence="9">
    <location>
        <begin position="573"/>
        <end position="583"/>
    </location>
</feature>
<dbReference type="SUPFAM" id="SSF64268">
    <property type="entry name" value="PX domain"/>
    <property type="match status" value="1"/>
</dbReference>
<dbReference type="PROSITE" id="PS51547">
    <property type="entry name" value="C2_PI3K"/>
    <property type="match status" value="1"/>
</dbReference>
<evidence type="ECO:0000256" key="4">
    <source>
        <dbReference type="ARBA" id="ARBA00022840"/>
    </source>
</evidence>
<evidence type="ECO:0000313" key="16">
    <source>
        <dbReference type="Proteomes" id="UP000694888"/>
    </source>
</evidence>
<dbReference type="Pfam" id="PF00168">
    <property type="entry name" value="C2"/>
    <property type="match status" value="1"/>
</dbReference>
<dbReference type="Pfam" id="PF00787">
    <property type="entry name" value="PX"/>
    <property type="match status" value="1"/>
</dbReference>
<dbReference type="InterPro" id="IPR035892">
    <property type="entry name" value="C2_domain_sf"/>
</dbReference>
<dbReference type="InterPro" id="IPR000008">
    <property type="entry name" value="C2_dom"/>
</dbReference>
<dbReference type="InterPro" id="IPR015433">
    <property type="entry name" value="PI3/4_kinase"/>
</dbReference>
<evidence type="ECO:0000256" key="2">
    <source>
        <dbReference type="ARBA" id="ARBA00022741"/>
    </source>
</evidence>
<keyword evidence="2" id="KW-0547">Nucleotide-binding</keyword>
<dbReference type="CDD" id="cd05166">
    <property type="entry name" value="PI3Kc_II"/>
    <property type="match status" value="1"/>
</dbReference>
<dbReference type="Gene3D" id="1.10.1070.11">
    <property type="entry name" value="Phosphatidylinositol 3-/4-kinase, catalytic domain"/>
    <property type="match status" value="1"/>
</dbReference>
<keyword evidence="5" id="KW-0443">Lipid metabolism</keyword>
<dbReference type="SMART" id="SM00142">
    <property type="entry name" value="PI3K_C2"/>
    <property type="match status" value="1"/>
</dbReference>
<protein>
    <submittedName>
        <fullName evidence="17 18">Phosphatidylinositol 4-phosphate 3-kinase C2 domain-containing subunit beta</fullName>
    </submittedName>
</protein>
<name>A0ABM1ABZ1_APLCA</name>
<dbReference type="SUPFAM" id="SSF54236">
    <property type="entry name" value="Ubiquitin-like"/>
    <property type="match status" value="1"/>
</dbReference>
<evidence type="ECO:0000313" key="17">
    <source>
        <dbReference type="RefSeq" id="XP_005110760.2"/>
    </source>
</evidence>
<evidence type="ECO:0000256" key="6">
    <source>
        <dbReference type="ARBA" id="ARBA00023985"/>
    </source>
</evidence>
<feature type="domain" description="PIK helical" evidence="13">
    <location>
        <begin position="1094"/>
        <end position="1271"/>
    </location>
</feature>
<dbReference type="Pfam" id="PF00613">
    <property type="entry name" value="PI3Ka"/>
    <property type="match status" value="1"/>
</dbReference>
<dbReference type="GeneID" id="101855222"/>
<dbReference type="Proteomes" id="UP000694888">
    <property type="component" value="Unplaced"/>
</dbReference>
<keyword evidence="16" id="KW-1185">Reference proteome</keyword>
<feature type="compositionally biased region" description="Polar residues" evidence="9">
    <location>
        <begin position="32"/>
        <end position="41"/>
    </location>
</feature>
<evidence type="ECO:0000259" key="13">
    <source>
        <dbReference type="PROSITE" id="PS51545"/>
    </source>
</evidence>
<dbReference type="InterPro" id="IPR042236">
    <property type="entry name" value="PI3K_accessory_sf"/>
</dbReference>
<dbReference type="InterPro" id="IPR002420">
    <property type="entry name" value="PI3K-type_C2_dom"/>
</dbReference>
<comment type="catalytic activity">
    <reaction evidence="6">
        <text>a 1,2-diacyl-sn-glycero-3-phospho-(1D-myo-inositol) + ATP = a 1,2-diacyl-sn-glycero-3-phospho-(1D-myo-inositol-3-phosphate) + ADP + H(+)</text>
        <dbReference type="Rhea" id="RHEA:12709"/>
        <dbReference type="ChEBI" id="CHEBI:15378"/>
        <dbReference type="ChEBI" id="CHEBI:30616"/>
        <dbReference type="ChEBI" id="CHEBI:57880"/>
        <dbReference type="ChEBI" id="CHEBI:58088"/>
        <dbReference type="ChEBI" id="CHEBI:456216"/>
        <dbReference type="EC" id="2.7.1.137"/>
    </reaction>
    <physiologicalReaction direction="left-to-right" evidence="6">
        <dbReference type="Rhea" id="RHEA:12710"/>
    </physiologicalReaction>
</comment>
<sequence length="1921" mass="216079">MASGNGRNGSKSPPYELAPPPSLAAARRKSPLTTSESQEVSTRPPLLDREPASTPPPIPPRRASLNRRSDDSKPINENSILFSTEGQGVKKTGVTKSNSLYTKDSAPIFPAAQQNQNRMSLPVGESNPTAAFHPDLEGLDFNASGGTFADPHDGTQLRSASMEDLNNINKPMYPDISHAFREITGNRYNYPTLAPPYPANNMMPVLPSVSGSQAGVGVGRPPPMESTSNFGWVTPTSNPCPQGPSGQPPGFPLSHQPMPASLPYPQQQQPGSFTPNAFNGRAPPGIGFSSSPNNMFIPFNTTPGGPLLVKNEAYNFPIGLNSSAAYDSATSNNFNPSNNFNSSNNFSENRGFNTNTPIQSSFPYVPNISLPRPASLGDVLEASRESSLSPIDNQSHPIVVAGFDERLAYVAPSTDEPSEGRDLIKLGVTLPEHEYLSLDYFDPLYSRGRRESICLSNSPASINHAQQTNYSFGEAFPNVYQADFPPGSAAVPSASAAYDHKKNDDHIWMPVKGSSVQQQSKPPPGIGFEAFDFDAFGHAKFGTSDEEFLRGSAQLSNSAPALPTAAYDAFETTSKKVSGEKPQRPPSWKVPQGKHYERLRKRTFIDPESESFCQMVADLKRQYLSTDEKTNQGYLVNQIRDSHLGSIQVKLTVHTQFSEDPVSFTCDTSALVEHVISHVLCTLSPNDLQANTDSYILKVYDRAEYFCNDLPLAKFDYTHSCLKLDRDIDLELISCEEVTRPFIRTRDDDIQMLYFPKEYINAEGKAVSQDALAVYIDTFYHEVDVLLEHFSKDGTGTFHTLGLQQSVKALCVNLARVETTDIIKALEKLDKKVSELASPSSQTSNMYKDSGVQDRETQDAINVAVRCSLVEDLEEAADQLVEAVKRLVRMYCRTFLTDFFLGSSIEIPHDHQEVVKVKDNFIACIASAHRIPNTWANKFEEYKIVCSLYYGTKRLIPDLATSLKPLTNGLCERIVWDEWLQFEQTYLCTMPRETRLCMVLCGVRSAQGGDKAEFTEGKKVIYPLGAAAIQLFNEKGYLVQGPQLVPLVMGVGLDPIMPSCKTLLPDSVLLQVNLPDFERTIFFPEPLNAPHSPVKSFDILGSDVRGLVVNLMEKESCSSFSPEELEILWSHRHYMTDQPSLLPRILQAAHSWDWASLAEIYSLLKHWKTLHPMQSFELLLPQFPDVRVRQFAAESLNKIPTDDLVDFLPQMIQGLKFESYHNSPLAKLLLEQSCKSPRFAHQFFWLLKGVAAQEATFKRRYELMFVALASVAGDALYQEFRKQEELVKVMTSIAEKVVSAKDKDATLRRELMSLHEMLEEKGRVVLPYNPSVEVIGLDMKSCSYFTSNAFPLKLVFKNSNPKADSHYVIYKVGDDLRQDMLTLQMIRIMDTLWLQQGLDLKMITFACLATGPKKGVIELITESDTLRKIQVSCGVTGSFKDRPIKEWLQKHNPTELEYKKAVENFTYSCAGYCVATYVLGVGDRHNDNIMLKQSGHMFHIDFSKFLGDAQMFGSFKRDRVPFVLTSDMAYVINDGGRQGHKFQHFVDLCCQAFNILRKHADLFRSLFILMARSGIPGVTERAVQYVQNTLLPGQTDAQATATFTRMIEESMKSVFTQFNFFFHNLAQLKFSSHTEGALLSFVPKVYSKETDGKITVVELTGFQKRYTPDKHYIFLLKIERENQKVPMYVFRHFPEFVEFRDKLAEMFPLVTWPNFSTRVVIGRSNIRTVAESRKTEINNFLRYLWTKAVEVSQCELVYTFFHPLLRDEQEAEKTKLNVTKLREPLVQRTTNAGNSGIQGDIKLSVQYKRDALQVMVMHVRGLSEGSQLPSPYVKTYLLPDPEKQTKLKTKMVKNTSHPTYNELLQYQLPQLEICHRILQVTVWDYDMLKENNFLGAVYIKLRELDLAKDNTTWHKLGRMQM</sequence>